<keyword evidence="5" id="KW-1185">Reference proteome</keyword>
<dbReference type="Gene3D" id="2.60.40.10">
    <property type="entry name" value="Immunoglobulins"/>
    <property type="match status" value="2"/>
</dbReference>
<dbReference type="Pfam" id="PF13517">
    <property type="entry name" value="FG-GAP_3"/>
    <property type="match status" value="2"/>
</dbReference>
<evidence type="ECO:0000256" key="2">
    <source>
        <dbReference type="SAM" id="SignalP"/>
    </source>
</evidence>
<evidence type="ECO:0000313" key="4">
    <source>
        <dbReference type="EMBL" id="BDX07426.1"/>
    </source>
</evidence>
<feature type="chain" id="PRO_5041410006" description="PKD/Chitinase domain-containing protein" evidence="2">
    <location>
        <begin position="22"/>
        <end position="863"/>
    </location>
</feature>
<dbReference type="KEGG" id="pmaw:MACH26_29470"/>
<dbReference type="AlphaFoldDB" id="A0AA48KQ64"/>
<gene>
    <name evidence="4" type="ORF">MACH26_29470</name>
</gene>
<dbReference type="Proteomes" id="UP001333710">
    <property type="component" value="Chromosome"/>
</dbReference>
<evidence type="ECO:0000259" key="3">
    <source>
        <dbReference type="SMART" id="SM00089"/>
    </source>
</evidence>
<sequence>MNCVNKIIVMAAFQAALIASASATQYDYDGDGIADVAVRRSSTYYWYVLNTGDDNFNSDAQDGIQRTQFGKDTADIPVPADYDGDGITDFAVRRPSTFTWYVKNSSGDNINSEAQDGIQRVIFGKNASDIPVPADYDGDGIADFAVRRASTFTWYIKNSDGSNYNSDAQDGIQRIVFGKNSEDVPVPGLYDEDNIADVAVWRASNSTWYIKNSSGSNYNSENEDGIQRLTLGQDGDIPVPADYDNDGITDIAVRRPDTFTWYIRYSSDGEVREFVLGKDEADIPVPADYDGDGAADVAVRRSSNQYFYILNSSDSEIQRINFGKQADDIPTNAPITEVIAKLNAVNSAIASNSVPVADAGSDQTVDVGSTVQLNGANSTDTDGDSLSYNWSFSSRPDSSEAQLSSASIANPTFTADVIGSYVLSLTVNDGEDSSNADSVTITAEQAEPDNTPPIADAGPDQQVSVNEEATLSGAGSSDADGDALSFSWSLISQPANSSASLSRRASETPSITPDIAGTYEIRLTVSDGSDSSTDDITITAVNDNVDIKDIEFVNRSGDCGDYEGTYYASVTDVQEATNFTNSVTISASTDTCDFIVNEIPNHDFNEQGNFASVVAEQNGDYSVTRTPEFASTVTELSLTTTNAITLNGVVIDLLSAACYSVGNEPLGEEKIGCGNDQIDNPWRYDPMSSLNNFGTDEHNAHPQPDGTYHYHGDPLAMYDLDCETSGLASPVIGFAADGFPIYGPCFDDNGTVRKAEPSYVLKSGERQEVSGYTTPVGGQGNVASSEYDGQFTGDWMYSEGAGDLDECNGMEVDGQYGYYITETHPWILKCYKGTPNSSFDKRGRRALRNLLHRHEPNGKLHNH</sequence>
<keyword evidence="1 2" id="KW-0732">Signal</keyword>
<feature type="domain" description="PKD/Chitinase" evidence="3">
    <location>
        <begin position="454"/>
        <end position="543"/>
    </location>
</feature>
<dbReference type="CDD" id="cd00146">
    <property type="entry name" value="PKD"/>
    <property type="match status" value="1"/>
</dbReference>
<accession>A0AA48KQ64</accession>
<dbReference type="InterPro" id="IPR025924">
    <property type="entry name" value="YHYH_dom"/>
</dbReference>
<dbReference type="InterPro" id="IPR035986">
    <property type="entry name" value="PKD_dom_sf"/>
</dbReference>
<reference evidence="4" key="1">
    <citation type="submission" date="2023-01" db="EMBL/GenBank/DDBJ databases">
        <title>Complete genome sequence of Planctobacterium marinum strain Dej080120_11.</title>
        <authorList>
            <person name="Ueki S."/>
            <person name="Maruyama F."/>
        </authorList>
    </citation>
    <scope>NUCLEOTIDE SEQUENCE</scope>
    <source>
        <strain evidence="4">Dej080120_11</strain>
    </source>
</reference>
<dbReference type="PANTHER" id="PTHR39431">
    <property type="entry name" value="FRPA/C-RELATED PROTEIN"/>
    <property type="match status" value="1"/>
</dbReference>
<organism evidence="4 5">
    <name type="scientific">Planctobacterium marinum</name>
    <dbReference type="NCBI Taxonomy" id="1631968"/>
    <lineage>
        <taxon>Bacteria</taxon>
        <taxon>Pseudomonadati</taxon>
        <taxon>Pseudomonadota</taxon>
        <taxon>Gammaproteobacteria</taxon>
        <taxon>Alteromonadales</taxon>
        <taxon>Alteromonadaceae</taxon>
        <taxon>Planctobacterium</taxon>
    </lineage>
</organism>
<dbReference type="SUPFAM" id="SSF69318">
    <property type="entry name" value="Integrin alpha N-terminal domain"/>
    <property type="match status" value="1"/>
</dbReference>
<name>A0AA48KQ64_9ALTE</name>
<dbReference type="PANTHER" id="PTHR39431:SF1">
    <property type="entry name" value="FRPA_C-RELATED PROTEIN"/>
    <property type="match status" value="1"/>
</dbReference>
<protein>
    <recommendedName>
        <fullName evidence="3">PKD/Chitinase domain-containing protein</fullName>
    </recommendedName>
</protein>
<dbReference type="SMART" id="SM00089">
    <property type="entry name" value="PKD"/>
    <property type="match status" value="2"/>
</dbReference>
<dbReference type="InterPro" id="IPR013783">
    <property type="entry name" value="Ig-like_fold"/>
</dbReference>
<proteinExistence type="predicted"/>
<feature type="domain" description="PKD/Chitinase" evidence="3">
    <location>
        <begin position="356"/>
        <end position="446"/>
    </location>
</feature>
<dbReference type="Pfam" id="PF14240">
    <property type="entry name" value="YHYH"/>
    <property type="match status" value="1"/>
</dbReference>
<dbReference type="EMBL" id="AP027272">
    <property type="protein sequence ID" value="BDX07426.1"/>
    <property type="molecule type" value="Genomic_DNA"/>
</dbReference>
<evidence type="ECO:0000256" key="1">
    <source>
        <dbReference type="ARBA" id="ARBA00022729"/>
    </source>
</evidence>
<feature type="signal peptide" evidence="2">
    <location>
        <begin position="1"/>
        <end position="21"/>
    </location>
</feature>
<dbReference type="Pfam" id="PF22352">
    <property type="entry name" value="K319L-like_PKD"/>
    <property type="match status" value="2"/>
</dbReference>
<evidence type="ECO:0000313" key="5">
    <source>
        <dbReference type="Proteomes" id="UP001333710"/>
    </source>
</evidence>
<dbReference type="InterPro" id="IPR028994">
    <property type="entry name" value="Integrin_alpha_N"/>
</dbReference>
<dbReference type="SUPFAM" id="SSF49299">
    <property type="entry name" value="PKD domain"/>
    <property type="match status" value="2"/>
</dbReference>
<dbReference type="InterPro" id="IPR022409">
    <property type="entry name" value="PKD/Chitinase_dom"/>
</dbReference>
<dbReference type="InterPro" id="IPR013517">
    <property type="entry name" value="FG-GAP"/>
</dbReference>